<dbReference type="FunFam" id="1.20.120.310:FF:000001">
    <property type="entry name" value="Sulfhydryl oxidase"/>
    <property type="match status" value="1"/>
</dbReference>
<dbReference type="PANTHER" id="PTHR22897:SF8">
    <property type="entry name" value="SULFHYDRYL OXIDASE"/>
    <property type="match status" value="1"/>
</dbReference>
<dbReference type="InterPro" id="IPR042568">
    <property type="entry name" value="QSOX_FAD-bd_sf"/>
</dbReference>
<accession>A0AAE0Y4D6</accession>
<evidence type="ECO:0000256" key="2">
    <source>
        <dbReference type="ARBA" id="ARBA00006041"/>
    </source>
</evidence>
<dbReference type="InterPro" id="IPR039798">
    <property type="entry name" value="Sulfhydryl_oxidase"/>
</dbReference>
<dbReference type="EMBL" id="JAWDGP010006957">
    <property type="protein sequence ID" value="KAK3732512.1"/>
    <property type="molecule type" value="Genomic_DNA"/>
</dbReference>
<dbReference type="InterPro" id="IPR017905">
    <property type="entry name" value="ERV/ALR_sulphydryl_oxidase"/>
</dbReference>
<dbReference type="Proteomes" id="UP001283361">
    <property type="component" value="Unassembled WGS sequence"/>
</dbReference>
<dbReference type="Pfam" id="PF18371">
    <property type="entry name" value="FAD_SOX"/>
    <property type="match status" value="1"/>
</dbReference>
<keyword evidence="7" id="KW-1015">Disulfide bond</keyword>
<keyword evidence="6 10" id="KW-0560">Oxidoreductase</keyword>
<dbReference type="InterPro" id="IPR036774">
    <property type="entry name" value="ERV/ALR_sulphydryl_oxid_sf"/>
</dbReference>
<keyword evidence="10" id="KW-0472">Membrane</keyword>
<evidence type="ECO:0000256" key="1">
    <source>
        <dbReference type="ARBA" id="ARBA00001974"/>
    </source>
</evidence>
<gene>
    <name evidence="14" type="ORF">RRG08_030712</name>
</gene>
<sequence>MHKSATSTLSMYQLQSRSVLFSLVAILCLTHMVEGFKDGLYSTDTDFVKSLNADTFKTEVIDSRPNLIWIVEFYNSWCGHCIHFAPTWKKLAEEMKDWADLLVIGAIDCSQPVNVKPCRQFDINSYPTMKMFPPMEMVGRLDKVTPIKTQSLPEIKSIILDFMTEFAPVTWPLLKHLDQMSDLWQEKNVLNSQLFIIFEEEKSQIGRQVVLDMRNVTGIKVRMMLKEQVTKFGITEYPSLYKFNPDATYSKLAVGKDSPESDRQAFVKHIKEEMKNSQVNTLKVIPEKQQHNLINVDRTKSSDLKEQTLQPNRNQVNMQDLESALHYSLRQEIAICLTISGERLEALKNYISVLKKYFPGREAVQLFLVEVWRMLANLNSQDFTGEEWMNNLDGLQEENHYLPEVISWASCRGSSPQYRGFPCSMWTLFHVLTVGAYAQSRGRTPGDPREVLLAIRGYMKHFFGCNECSKHFLEMSQSVTSEVTSHTESVLWLWRGHNQVNKRLHGDESEDPKFPKVQFPPRNVCPQCKSADSMKWDEERVLSFLIGFYSEAGIFVPASLQTFHREEDNNSLDSSKNSLHEQSKEKELDWWEKKQGDRDLKHVRQLRLRKRKKSSANQVGIYMSSDTHQDGSSKFNPRRQFGNVRSLWGLTELDLSMCVVFYIISTAIILLLYHHFIIRRHMNPCKNVKAKSLSL</sequence>
<evidence type="ECO:0000256" key="10">
    <source>
        <dbReference type="RuleBase" id="RU371123"/>
    </source>
</evidence>
<dbReference type="Pfam" id="PF04777">
    <property type="entry name" value="Evr1_Alr"/>
    <property type="match status" value="1"/>
</dbReference>
<dbReference type="AlphaFoldDB" id="A0AAE0Y4D6"/>
<dbReference type="Gene3D" id="1.20.120.310">
    <property type="entry name" value="ERV/ALR sulfhydryl oxidase domain"/>
    <property type="match status" value="1"/>
</dbReference>
<feature type="domain" description="ERV/ALR sulfhydryl oxidase" evidence="12">
    <location>
        <begin position="414"/>
        <end position="518"/>
    </location>
</feature>
<keyword evidence="4 11" id="KW-0732">Signal</keyword>
<proteinExistence type="inferred from homology"/>
<evidence type="ECO:0000256" key="6">
    <source>
        <dbReference type="ARBA" id="ARBA00023002"/>
    </source>
</evidence>
<dbReference type="FunFam" id="1.20.120.1960:FF:000001">
    <property type="entry name" value="Sulfhydryl oxidase"/>
    <property type="match status" value="1"/>
</dbReference>
<evidence type="ECO:0000313" key="15">
    <source>
        <dbReference type="Proteomes" id="UP001283361"/>
    </source>
</evidence>
<name>A0AAE0Y4D6_9GAST</name>
<dbReference type="GO" id="GO:0003756">
    <property type="term" value="F:protein disulfide isomerase activity"/>
    <property type="evidence" value="ECO:0007669"/>
    <property type="project" value="TreeGrafter"/>
</dbReference>
<dbReference type="EC" id="1.8.3.2" evidence="10"/>
<dbReference type="SUPFAM" id="SSF52833">
    <property type="entry name" value="Thioredoxin-like"/>
    <property type="match status" value="1"/>
</dbReference>
<dbReference type="Gene3D" id="1.20.120.1960">
    <property type="entry name" value="QSOX sulfhydryl oxidase domain"/>
    <property type="match status" value="1"/>
</dbReference>
<dbReference type="InterPro" id="IPR040986">
    <property type="entry name" value="QSOX_FAD-bd_dom"/>
</dbReference>
<keyword evidence="10" id="KW-0812">Transmembrane</keyword>
<evidence type="ECO:0000256" key="3">
    <source>
        <dbReference type="ARBA" id="ARBA00022630"/>
    </source>
</evidence>
<dbReference type="GO" id="GO:0005615">
    <property type="term" value="C:extracellular space"/>
    <property type="evidence" value="ECO:0007669"/>
    <property type="project" value="TreeGrafter"/>
</dbReference>
<feature type="chain" id="PRO_5042113925" description="Sulfhydryl oxidase" evidence="11">
    <location>
        <begin position="36"/>
        <end position="695"/>
    </location>
</feature>
<dbReference type="GO" id="GO:0000139">
    <property type="term" value="C:Golgi membrane"/>
    <property type="evidence" value="ECO:0007669"/>
    <property type="project" value="TreeGrafter"/>
</dbReference>
<comment type="catalytic activity">
    <reaction evidence="9 10">
        <text>2 R'C(R)SH + O2 = R'C(R)S-S(R)CR' + H2O2</text>
        <dbReference type="Rhea" id="RHEA:17357"/>
        <dbReference type="ChEBI" id="CHEBI:15379"/>
        <dbReference type="ChEBI" id="CHEBI:16240"/>
        <dbReference type="ChEBI" id="CHEBI:16520"/>
        <dbReference type="ChEBI" id="CHEBI:17412"/>
        <dbReference type="EC" id="1.8.3.2"/>
    </reaction>
</comment>
<evidence type="ECO:0000313" key="14">
    <source>
        <dbReference type="EMBL" id="KAK3732512.1"/>
    </source>
</evidence>
<evidence type="ECO:0000256" key="11">
    <source>
        <dbReference type="SAM" id="SignalP"/>
    </source>
</evidence>
<dbReference type="SUPFAM" id="SSF69000">
    <property type="entry name" value="FAD-dependent thiol oxidase"/>
    <property type="match status" value="1"/>
</dbReference>
<dbReference type="Gene3D" id="3.40.30.10">
    <property type="entry name" value="Glutaredoxin"/>
    <property type="match status" value="2"/>
</dbReference>
<evidence type="ECO:0000256" key="5">
    <source>
        <dbReference type="ARBA" id="ARBA00022827"/>
    </source>
</evidence>
<feature type="transmembrane region" description="Helical" evidence="10">
    <location>
        <begin position="653"/>
        <end position="673"/>
    </location>
</feature>
<keyword evidence="8" id="KW-0325">Glycoprotein</keyword>
<dbReference type="InterPro" id="IPR036249">
    <property type="entry name" value="Thioredoxin-like_sf"/>
</dbReference>
<keyword evidence="10" id="KW-1133">Transmembrane helix</keyword>
<protein>
    <recommendedName>
        <fullName evidence="10">Sulfhydryl oxidase</fullName>
        <ecNumber evidence="10">1.8.3.2</ecNumber>
    </recommendedName>
</protein>
<evidence type="ECO:0000256" key="7">
    <source>
        <dbReference type="ARBA" id="ARBA00023157"/>
    </source>
</evidence>
<evidence type="ECO:0000256" key="4">
    <source>
        <dbReference type="ARBA" id="ARBA00022729"/>
    </source>
</evidence>
<comment type="cofactor">
    <cofactor evidence="1 10">
        <name>FAD</name>
        <dbReference type="ChEBI" id="CHEBI:57692"/>
    </cofactor>
</comment>
<comment type="caution">
    <text evidence="14">The sequence shown here is derived from an EMBL/GenBank/DDBJ whole genome shotgun (WGS) entry which is preliminary data.</text>
</comment>
<keyword evidence="3 10" id="KW-0285">Flavoprotein</keyword>
<evidence type="ECO:0000259" key="13">
    <source>
        <dbReference type="PROSITE" id="PS51352"/>
    </source>
</evidence>
<organism evidence="14 15">
    <name type="scientific">Elysia crispata</name>
    <name type="common">lettuce slug</name>
    <dbReference type="NCBI Taxonomy" id="231223"/>
    <lineage>
        <taxon>Eukaryota</taxon>
        <taxon>Metazoa</taxon>
        <taxon>Spiralia</taxon>
        <taxon>Lophotrochozoa</taxon>
        <taxon>Mollusca</taxon>
        <taxon>Gastropoda</taxon>
        <taxon>Heterobranchia</taxon>
        <taxon>Euthyneura</taxon>
        <taxon>Panpulmonata</taxon>
        <taxon>Sacoglossa</taxon>
        <taxon>Placobranchoidea</taxon>
        <taxon>Plakobranchidae</taxon>
        <taxon>Elysia</taxon>
    </lineage>
</organism>
<comment type="similarity">
    <text evidence="2 10">Belongs to the quiescin-sulfhydryl oxidase (QSOX) family.</text>
</comment>
<keyword evidence="15" id="KW-1185">Reference proteome</keyword>
<feature type="domain" description="Thioredoxin" evidence="13">
    <location>
        <begin position="36"/>
        <end position="164"/>
    </location>
</feature>
<dbReference type="PANTHER" id="PTHR22897">
    <property type="entry name" value="QUIESCIN Q6-RELATED SULFHYDRYL OXIDASE"/>
    <property type="match status" value="1"/>
</dbReference>
<comment type="function">
    <text evidence="10">Catalyzes the oxidation of sulfhydryl groups in peptide and protein thiols to disulfides with the reduction of oxygen to hydrogen peroxide.</text>
</comment>
<keyword evidence="5 10" id="KW-0274">FAD</keyword>
<evidence type="ECO:0000256" key="9">
    <source>
        <dbReference type="ARBA" id="ARBA00048864"/>
    </source>
</evidence>
<feature type="signal peptide" evidence="11">
    <location>
        <begin position="1"/>
        <end position="35"/>
    </location>
</feature>
<evidence type="ECO:0000259" key="12">
    <source>
        <dbReference type="PROSITE" id="PS51324"/>
    </source>
</evidence>
<dbReference type="GO" id="GO:0006457">
    <property type="term" value="P:protein folding"/>
    <property type="evidence" value="ECO:0007669"/>
    <property type="project" value="TreeGrafter"/>
</dbReference>
<dbReference type="GO" id="GO:0016971">
    <property type="term" value="F:flavin-dependent sulfhydryl oxidase activity"/>
    <property type="evidence" value="ECO:0007669"/>
    <property type="project" value="InterPro"/>
</dbReference>
<dbReference type="InterPro" id="IPR041269">
    <property type="entry name" value="QSOX_Trx1"/>
</dbReference>
<evidence type="ECO:0000256" key="8">
    <source>
        <dbReference type="ARBA" id="ARBA00023180"/>
    </source>
</evidence>
<dbReference type="Pfam" id="PF00085">
    <property type="entry name" value="Thioredoxin"/>
    <property type="match status" value="1"/>
</dbReference>
<dbReference type="PROSITE" id="PS51324">
    <property type="entry name" value="ERV_ALR"/>
    <property type="match status" value="1"/>
</dbReference>
<dbReference type="PROSITE" id="PS51352">
    <property type="entry name" value="THIOREDOXIN_2"/>
    <property type="match status" value="1"/>
</dbReference>
<reference evidence="14" key="1">
    <citation type="journal article" date="2023" name="G3 (Bethesda)">
        <title>A reference genome for the long-term kleptoplast-retaining sea slug Elysia crispata morphotype clarki.</title>
        <authorList>
            <person name="Eastman K.E."/>
            <person name="Pendleton A.L."/>
            <person name="Shaikh M.A."/>
            <person name="Suttiyut T."/>
            <person name="Ogas R."/>
            <person name="Tomko P."/>
            <person name="Gavelis G."/>
            <person name="Widhalm J.R."/>
            <person name="Wisecaver J.H."/>
        </authorList>
    </citation>
    <scope>NUCLEOTIDE SEQUENCE</scope>
    <source>
        <strain evidence="14">ECLA1</strain>
    </source>
</reference>
<dbReference type="InterPro" id="IPR013766">
    <property type="entry name" value="Thioredoxin_domain"/>
</dbReference>
<dbReference type="Pfam" id="PF18108">
    <property type="entry name" value="QSOX_Trx1"/>
    <property type="match status" value="1"/>
</dbReference>